<name>A0A0G0N9K9_9BACT</name>
<proteinExistence type="predicted"/>
<evidence type="ECO:0000256" key="6">
    <source>
        <dbReference type="ARBA" id="ARBA00022917"/>
    </source>
</evidence>
<dbReference type="AlphaFoldDB" id="A0A0G0N9K9"/>
<evidence type="ECO:0000313" key="12">
    <source>
        <dbReference type="Proteomes" id="UP000034665"/>
    </source>
</evidence>
<dbReference type="PATRIC" id="fig|1619013.3.peg.422"/>
<feature type="domain" description="Aminoacyl-transfer RNA synthetases class-II family profile" evidence="10">
    <location>
        <begin position="38"/>
        <end position="316"/>
    </location>
</feature>
<dbReference type="Pfam" id="PF00587">
    <property type="entry name" value="tRNA-synt_2b"/>
    <property type="match status" value="1"/>
</dbReference>
<dbReference type="STRING" id="1619013.UT41_C0001G0408"/>
<dbReference type="GO" id="GO:0006433">
    <property type="term" value="P:prolyl-tRNA aminoacylation"/>
    <property type="evidence" value="ECO:0007669"/>
    <property type="project" value="InterPro"/>
</dbReference>
<keyword evidence="5" id="KW-0067">ATP-binding</keyword>
<organism evidence="11 12">
    <name type="scientific">Candidatus Wolfebacteria bacterium GW2011_GWC2_39_22</name>
    <dbReference type="NCBI Taxonomy" id="1619013"/>
    <lineage>
        <taxon>Bacteria</taxon>
        <taxon>Candidatus Wolfeibacteriota</taxon>
    </lineage>
</organism>
<dbReference type="InterPro" id="IPR045864">
    <property type="entry name" value="aa-tRNA-synth_II/BPL/LPL"/>
</dbReference>
<dbReference type="EC" id="6.1.1.15" evidence="1"/>
<dbReference type="Pfam" id="PF03129">
    <property type="entry name" value="HGTP_anticodon"/>
    <property type="match status" value="1"/>
</dbReference>
<evidence type="ECO:0000256" key="7">
    <source>
        <dbReference type="ARBA" id="ARBA00023146"/>
    </source>
</evidence>
<dbReference type="PROSITE" id="PS50862">
    <property type="entry name" value="AA_TRNA_LIGASE_II"/>
    <property type="match status" value="1"/>
</dbReference>
<dbReference type="Gene3D" id="3.40.50.800">
    <property type="entry name" value="Anticodon-binding domain"/>
    <property type="match status" value="1"/>
</dbReference>
<evidence type="ECO:0000256" key="9">
    <source>
        <dbReference type="ARBA" id="ARBA00047671"/>
    </source>
</evidence>
<dbReference type="GO" id="GO:0005829">
    <property type="term" value="C:cytosol"/>
    <property type="evidence" value="ECO:0007669"/>
    <property type="project" value="TreeGrafter"/>
</dbReference>
<evidence type="ECO:0000256" key="8">
    <source>
        <dbReference type="ARBA" id="ARBA00029731"/>
    </source>
</evidence>
<keyword evidence="4" id="KW-0547">Nucleotide-binding</keyword>
<evidence type="ECO:0000256" key="1">
    <source>
        <dbReference type="ARBA" id="ARBA00012831"/>
    </source>
</evidence>
<dbReference type="InterPro" id="IPR050062">
    <property type="entry name" value="Pro-tRNA_synthetase"/>
</dbReference>
<accession>A0A0G0N9K9</accession>
<dbReference type="PANTHER" id="PTHR42753">
    <property type="entry name" value="MITOCHONDRIAL RIBOSOME PROTEIN L39/PROLYL-TRNA LIGASE FAMILY MEMBER"/>
    <property type="match status" value="1"/>
</dbReference>
<evidence type="ECO:0000313" key="11">
    <source>
        <dbReference type="EMBL" id="KKR12864.1"/>
    </source>
</evidence>
<dbReference type="Gene3D" id="3.30.930.10">
    <property type="entry name" value="Bira Bifunctional Protein, Domain 2"/>
    <property type="match status" value="1"/>
</dbReference>
<evidence type="ECO:0000256" key="4">
    <source>
        <dbReference type="ARBA" id="ARBA00022741"/>
    </source>
</evidence>
<comment type="caution">
    <text evidence="11">The sequence shown here is derived from an EMBL/GenBank/DDBJ whole genome shotgun (WGS) entry which is preliminary data.</text>
</comment>
<evidence type="ECO:0000259" key="10">
    <source>
        <dbReference type="PROSITE" id="PS50862"/>
    </source>
</evidence>
<dbReference type="PANTHER" id="PTHR42753:SF2">
    <property type="entry name" value="PROLINE--TRNA LIGASE"/>
    <property type="match status" value="1"/>
</dbReference>
<keyword evidence="7 11" id="KW-0030">Aminoacyl-tRNA synthetase</keyword>
<dbReference type="EMBL" id="LBWR01000001">
    <property type="protein sequence ID" value="KKR12864.1"/>
    <property type="molecule type" value="Genomic_DNA"/>
</dbReference>
<dbReference type="InterPro" id="IPR036621">
    <property type="entry name" value="Anticodon-bd_dom_sf"/>
</dbReference>
<dbReference type="InterPro" id="IPR002314">
    <property type="entry name" value="aa-tRNA-synt_IIb"/>
</dbReference>
<gene>
    <name evidence="11" type="ORF">UT41_C0001G0408</name>
</gene>
<keyword evidence="6" id="KW-0648">Protein biosynthesis</keyword>
<comment type="catalytic activity">
    <reaction evidence="9">
        <text>tRNA(Pro) + L-proline + ATP = L-prolyl-tRNA(Pro) + AMP + diphosphate</text>
        <dbReference type="Rhea" id="RHEA:14305"/>
        <dbReference type="Rhea" id="RHEA-COMP:9700"/>
        <dbReference type="Rhea" id="RHEA-COMP:9702"/>
        <dbReference type="ChEBI" id="CHEBI:30616"/>
        <dbReference type="ChEBI" id="CHEBI:33019"/>
        <dbReference type="ChEBI" id="CHEBI:60039"/>
        <dbReference type="ChEBI" id="CHEBI:78442"/>
        <dbReference type="ChEBI" id="CHEBI:78532"/>
        <dbReference type="ChEBI" id="CHEBI:456215"/>
        <dbReference type="EC" id="6.1.1.15"/>
    </reaction>
</comment>
<dbReference type="InterPro" id="IPR044140">
    <property type="entry name" value="ProRS_anticodon_short"/>
</dbReference>
<dbReference type="PRINTS" id="PR01046">
    <property type="entry name" value="TRNASYNTHPRO"/>
</dbReference>
<dbReference type="SUPFAM" id="SSF55681">
    <property type="entry name" value="Class II aaRS and biotin synthetases"/>
    <property type="match status" value="1"/>
</dbReference>
<dbReference type="GO" id="GO:0004827">
    <property type="term" value="F:proline-tRNA ligase activity"/>
    <property type="evidence" value="ECO:0007669"/>
    <property type="project" value="UniProtKB-EC"/>
</dbReference>
<protein>
    <recommendedName>
        <fullName evidence="2">Proline--tRNA ligase</fullName>
        <ecNumber evidence="1">6.1.1.15</ecNumber>
    </recommendedName>
    <alternativeName>
        <fullName evidence="8">Prolyl-tRNA synthetase</fullName>
    </alternativeName>
</protein>
<evidence type="ECO:0000256" key="2">
    <source>
        <dbReference type="ARBA" id="ARBA00019110"/>
    </source>
</evidence>
<dbReference type="GO" id="GO:0005524">
    <property type="term" value="F:ATP binding"/>
    <property type="evidence" value="ECO:0007669"/>
    <property type="project" value="UniProtKB-KW"/>
</dbReference>
<dbReference type="InterPro" id="IPR006195">
    <property type="entry name" value="aa-tRNA-synth_II"/>
</dbReference>
<dbReference type="InterPro" id="IPR004154">
    <property type="entry name" value="Anticodon-bd"/>
</dbReference>
<keyword evidence="3" id="KW-0436">Ligase</keyword>
<dbReference type="SUPFAM" id="SSF52954">
    <property type="entry name" value="Class II aaRS ABD-related"/>
    <property type="match status" value="1"/>
</dbReference>
<sequence>MRQSHLFTKTKKESPKDEEAKNAQLLIRAGYVDKLMAGVYTLLPLGLRVFKKVEAIIREEMEALGAQEIFMPTLQPKERWQTTGRWDGMDNLFRFTSYHSKIDYALGATHEEVVTPLMNDFIFSYKDLPTAVFQIQNKFRDEKRAKSGLLRGREFFMKDLYSFHANEEDMDAYYLKAKDAYTRIFERAGLGDITYFTYASGGTFSKYSHEFQTLTDAGEDSIHICDACHIAINEEIIAEQPVCPECGNDKLHTEKAVEVGNIFKLKTKYSSAFGLTYKDAENTAHDVIMGCYGIGLNRLMGIIVEVYHDDSGIMWPESVAPYQVHLVNLHAQSEETSKFADSIYKSLQEAGVAVLYDDRKEAGIGEKLKDSDLVGIPLRAIVSEKNGMQIEVKKRKEKDAHLVSQEQLLSLVTK</sequence>
<evidence type="ECO:0000256" key="3">
    <source>
        <dbReference type="ARBA" id="ARBA00022598"/>
    </source>
</evidence>
<dbReference type="InterPro" id="IPR002316">
    <property type="entry name" value="Pro-tRNA-ligase_IIa"/>
</dbReference>
<evidence type="ECO:0000256" key="5">
    <source>
        <dbReference type="ARBA" id="ARBA00022840"/>
    </source>
</evidence>
<dbReference type="CDD" id="cd00861">
    <property type="entry name" value="ProRS_anticodon_short"/>
    <property type="match status" value="1"/>
</dbReference>
<dbReference type="Proteomes" id="UP000034665">
    <property type="component" value="Unassembled WGS sequence"/>
</dbReference>
<reference evidence="11 12" key="1">
    <citation type="journal article" date="2015" name="Nature">
        <title>rRNA introns, odd ribosomes, and small enigmatic genomes across a large radiation of phyla.</title>
        <authorList>
            <person name="Brown C.T."/>
            <person name="Hug L.A."/>
            <person name="Thomas B.C."/>
            <person name="Sharon I."/>
            <person name="Castelle C.J."/>
            <person name="Singh A."/>
            <person name="Wilkins M.J."/>
            <person name="Williams K.H."/>
            <person name="Banfield J.F."/>
        </authorList>
    </citation>
    <scope>NUCLEOTIDE SEQUENCE [LARGE SCALE GENOMIC DNA]</scope>
</reference>